<accession>A0A238X911</accession>
<dbReference type="InterPro" id="IPR006311">
    <property type="entry name" value="TAT_signal"/>
</dbReference>
<gene>
    <name evidence="1" type="ORF">SAMN06264855_11474</name>
</gene>
<evidence type="ECO:0000313" key="1">
    <source>
        <dbReference type="EMBL" id="SNR55088.1"/>
    </source>
</evidence>
<evidence type="ECO:0000313" key="2">
    <source>
        <dbReference type="Proteomes" id="UP000198397"/>
    </source>
</evidence>
<organism evidence="1 2">
    <name type="scientific">Halorubrum vacuolatum</name>
    <name type="common">Natronobacterium vacuolatum</name>
    <dbReference type="NCBI Taxonomy" id="63740"/>
    <lineage>
        <taxon>Archaea</taxon>
        <taxon>Methanobacteriati</taxon>
        <taxon>Methanobacteriota</taxon>
        <taxon>Stenosarchaea group</taxon>
        <taxon>Halobacteria</taxon>
        <taxon>Halobacteriales</taxon>
        <taxon>Haloferacaceae</taxon>
        <taxon>Halorubrum</taxon>
    </lineage>
</organism>
<protein>
    <submittedName>
        <fullName evidence="1">Uncharacterized protein</fullName>
    </submittedName>
</protein>
<dbReference type="Proteomes" id="UP000198397">
    <property type="component" value="Unassembled WGS sequence"/>
</dbReference>
<dbReference type="AlphaFoldDB" id="A0A238X911"/>
<keyword evidence="2" id="KW-1185">Reference proteome</keyword>
<dbReference type="RefSeq" id="WP_089385384.1">
    <property type="nucleotide sequence ID" value="NZ_FZNQ01000014.1"/>
</dbReference>
<reference evidence="1 2" key="1">
    <citation type="submission" date="2017-06" db="EMBL/GenBank/DDBJ databases">
        <authorList>
            <person name="Kim H.J."/>
            <person name="Triplett B.A."/>
        </authorList>
    </citation>
    <scope>NUCLEOTIDE SEQUENCE [LARGE SCALE GENOMIC DNA]</scope>
    <source>
        <strain evidence="1 2">DSM 8800</strain>
    </source>
</reference>
<name>A0A238X911_HALVU</name>
<dbReference type="OrthoDB" id="343247at2157"/>
<sequence length="330" mass="35228">MNEDVNDGTVGLANRRRILQGIAATGVTSALLAGPASARGNNGRGRGPHERCSCPEGASFLAKYDFVIDEEGCSFVLAEGEDVIEITDWDSKEEEPCEPVTIYYESPGYEIEQVCAFGGRDTDTDDDPDGVFDSDLTNPGGRQAAISNVTFCGSPVDETACPELTARYECTTYADEGDNFRRTGTRFRITNTGGAPASYDLAVANEPGDWRSALEIDANSDQGRVADASVPTAGLVFWACANGAPAGSRTWGAYKDANGFEDLEDWYEHVGSVALVPSAAPEDVNDDLLVVEVTNIPDGEPDEDIDGGDFPDMSQAAEENGWIACVKFDE</sequence>
<dbReference type="EMBL" id="FZNQ01000014">
    <property type="protein sequence ID" value="SNR55088.1"/>
    <property type="molecule type" value="Genomic_DNA"/>
</dbReference>
<dbReference type="PROSITE" id="PS51318">
    <property type="entry name" value="TAT"/>
    <property type="match status" value="1"/>
</dbReference>
<proteinExistence type="predicted"/>